<reference evidence="4" key="1">
    <citation type="submission" date="2019-03" db="EMBL/GenBank/DDBJ databases">
        <title>Long read genome sequence of the mycoparasitic Pythium oligandrum ATCC 38472 isolated from sugarbeet rhizosphere.</title>
        <authorList>
            <person name="Gaulin E."/>
        </authorList>
    </citation>
    <scope>NUCLEOTIDE SEQUENCE</scope>
    <source>
        <strain evidence="4">ATCC 38472_TT</strain>
    </source>
</reference>
<keyword evidence="1" id="KW-0645">Protease</keyword>
<keyword evidence="5" id="KW-1185">Reference proteome</keyword>
<dbReference type="PRINTS" id="PR00480">
    <property type="entry name" value="ASTACIN"/>
</dbReference>
<protein>
    <recommendedName>
        <fullName evidence="1">Metalloendopeptidase</fullName>
        <ecNumber evidence="1">3.4.24.-</ecNumber>
    </recommendedName>
</protein>
<keyword evidence="1" id="KW-0862">Zinc</keyword>
<dbReference type="AlphaFoldDB" id="A0A8K1CRR9"/>
<evidence type="ECO:0000256" key="2">
    <source>
        <dbReference type="SAM" id="MobiDB-lite"/>
    </source>
</evidence>
<keyword evidence="1" id="KW-0378">Hydrolase</keyword>
<dbReference type="EMBL" id="SPLM01000003">
    <property type="protein sequence ID" value="TMW68059.1"/>
    <property type="molecule type" value="Genomic_DNA"/>
</dbReference>
<keyword evidence="1" id="KW-0482">Metalloprotease</keyword>
<dbReference type="PANTHER" id="PTHR10127">
    <property type="entry name" value="DISCOIDIN, CUB, EGF, LAMININ , AND ZINC METALLOPROTEASE DOMAIN CONTAINING"/>
    <property type="match status" value="1"/>
</dbReference>
<dbReference type="SMART" id="SM00235">
    <property type="entry name" value="ZnMc"/>
    <property type="match status" value="1"/>
</dbReference>
<evidence type="ECO:0000313" key="5">
    <source>
        <dbReference type="Proteomes" id="UP000794436"/>
    </source>
</evidence>
<comment type="cofactor">
    <cofactor evidence="1">
        <name>Zn(2+)</name>
        <dbReference type="ChEBI" id="CHEBI:29105"/>
    </cofactor>
    <text evidence="1">Binds 1 zinc ion per subunit.</text>
</comment>
<dbReference type="EC" id="3.4.24.-" evidence="1"/>
<accession>A0A8K1CRR9</accession>
<gene>
    <name evidence="4" type="ORF">Poli38472_007731</name>
</gene>
<dbReference type="SUPFAM" id="SSF55486">
    <property type="entry name" value="Metalloproteases ('zincins'), catalytic domain"/>
    <property type="match status" value="1"/>
</dbReference>
<dbReference type="Pfam" id="PF01400">
    <property type="entry name" value="Astacin"/>
    <property type="match status" value="1"/>
</dbReference>
<dbReference type="OrthoDB" id="291007at2759"/>
<dbReference type="PANTHER" id="PTHR10127:SF850">
    <property type="entry name" value="METALLOENDOPEPTIDASE"/>
    <property type="match status" value="1"/>
</dbReference>
<dbReference type="GO" id="GO:0008270">
    <property type="term" value="F:zinc ion binding"/>
    <property type="evidence" value="ECO:0007669"/>
    <property type="project" value="InterPro"/>
</dbReference>
<evidence type="ECO:0000259" key="3">
    <source>
        <dbReference type="SMART" id="SM00235"/>
    </source>
</evidence>
<organism evidence="4 5">
    <name type="scientific">Pythium oligandrum</name>
    <name type="common">Mycoparasitic fungus</name>
    <dbReference type="NCBI Taxonomy" id="41045"/>
    <lineage>
        <taxon>Eukaryota</taxon>
        <taxon>Sar</taxon>
        <taxon>Stramenopiles</taxon>
        <taxon>Oomycota</taxon>
        <taxon>Peronosporomycetes</taxon>
        <taxon>Pythiales</taxon>
        <taxon>Pythiaceae</taxon>
        <taxon>Pythium</taxon>
    </lineage>
</organism>
<dbReference type="GO" id="GO:0006508">
    <property type="term" value="P:proteolysis"/>
    <property type="evidence" value="ECO:0007669"/>
    <property type="project" value="UniProtKB-KW"/>
</dbReference>
<keyword evidence="1" id="KW-0479">Metal-binding</keyword>
<comment type="caution">
    <text evidence="4">The sequence shown here is derived from an EMBL/GenBank/DDBJ whole genome shotgun (WGS) entry which is preliminary data.</text>
</comment>
<feature type="region of interest" description="Disordered" evidence="2">
    <location>
        <begin position="303"/>
        <end position="349"/>
    </location>
</feature>
<sequence>MRDPRRLFTFSSVLGACVSPQAASSACSVGGVQFNGLAHYLVGRHRLPRSIYADCIDDKPTCYVDDGISDTTDRQVPCDDVVIETRRRELGVLVEESRTWPYRVVCLSWVDNFSEHSNERWARAFKEFQARVGITFISINNCRRIYGQNTKVCNNCQTSVRMMNSQPGFYASLGYYPGNYDPELNIGDGQAAYKVYLHELGHVVGLYHEHAHPQRQAIVLRDKLRVSSSEYAKEQRAHTLRYDVTSVMHYNSEALCLPRDTSLKFCDVTETEENNCVVPKEEHCDRSEQDLLGRSAQLSSHDVNAIRTLYDDEPRHSRSPGKLRAKPESDENAPSPNEAQAQEDDWRDY</sequence>
<dbReference type="InterPro" id="IPR001506">
    <property type="entry name" value="Peptidase_M12A"/>
</dbReference>
<dbReference type="Gene3D" id="3.40.390.10">
    <property type="entry name" value="Collagenase (Catalytic Domain)"/>
    <property type="match status" value="1"/>
</dbReference>
<proteinExistence type="predicted"/>
<dbReference type="Proteomes" id="UP000794436">
    <property type="component" value="Unassembled WGS sequence"/>
</dbReference>
<evidence type="ECO:0000313" key="4">
    <source>
        <dbReference type="EMBL" id="TMW68059.1"/>
    </source>
</evidence>
<dbReference type="PROSITE" id="PS51257">
    <property type="entry name" value="PROKAR_LIPOPROTEIN"/>
    <property type="match status" value="1"/>
</dbReference>
<dbReference type="InterPro" id="IPR006026">
    <property type="entry name" value="Peptidase_Metallo"/>
</dbReference>
<evidence type="ECO:0000256" key="1">
    <source>
        <dbReference type="RuleBase" id="RU361183"/>
    </source>
</evidence>
<name>A0A8K1CRR9_PYTOL</name>
<feature type="domain" description="Peptidase metallopeptidase" evidence="3">
    <location>
        <begin position="96"/>
        <end position="246"/>
    </location>
</feature>
<dbReference type="GO" id="GO:0004222">
    <property type="term" value="F:metalloendopeptidase activity"/>
    <property type="evidence" value="ECO:0007669"/>
    <property type="project" value="UniProtKB-UniRule"/>
</dbReference>
<dbReference type="InterPro" id="IPR024079">
    <property type="entry name" value="MetalloPept_cat_dom_sf"/>
</dbReference>